<accession>A0ABW7TXG9</accession>
<keyword evidence="3" id="KW-1185">Reference proteome</keyword>
<gene>
    <name evidence="2" type="ORF">ACH407_00600</name>
</gene>
<sequence length="69" mass="7367">MTPTEQHTPGAYTPKAGTFVCDCSSAHLWRIDIAGHLFPAFPPGCSGRSWREQDATAPEPAGTEADPLL</sequence>
<reference evidence="2 3" key="1">
    <citation type="submission" date="2024-10" db="EMBL/GenBank/DDBJ databases">
        <title>The Natural Products Discovery Center: Release of the First 8490 Sequenced Strains for Exploring Actinobacteria Biosynthetic Diversity.</title>
        <authorList>
            <person name="Kalkreuter E."/>
            <person name="Kautsar S.A."/>
            <person name="Yang D."/>
            <person name="Bader C.D."/>
            <person name="Teijaro C.N."/>
            <person name="Fluegel L."/>
            <person name="Davis C.M."/>
            <person name="Simpson J.R."/>
            <person name="Lauterbach L."/>
            <person name="Steele A.D."/>
            <person name="Gui C."/>
            <person name="Meng S."/>
            <person name="Li G."/>
            <person name="Viehrig K."/>
            <person name="Ye F."/>
            <person name="Su P."/>
            <person name="Kiefer A.F."/>
            <person name="Nichols A."/>
            <person name="Cepeda A.J."/>
            <person name="Yan W."/>
            <person name="Fan B."/>
            <person name="Jiang Y."/>
            <person name="Adhikari A."/>
            <person name="Zheng C.-J."/>
            <person name="Schuster L."/>
            <person name="Cowan T.M."/>
            <person name="Smanski M.J."/>
            <person name="Chevrette M.G."/>
            <person name="De Carvalho L.P.S."/>
            <person name="Shen B."/>
        </authorList>
    </citation>
    <scope>NUCLEOTIDE SEQUENCE [LARGE SCALE GENOMIC DNA]</scope>
    <source>
        <strain evidence="2 3">NPDC020602</strain>
    </source>
</reference>
<feature type="region of interest" description="Disordered" evidence="1">
    <location>
        <begin position="45"/>
        <end position="69"/>
    </location>
</feature>
<evidence type="ECO:0000313" key="2">
    <source>
        <dbReference type="EMBL" id="MFI1712073.1"/>
    </source>
</evidence>
<proteinExistence type="predicted"/>
<dbReference type="Proteomes" id="UP001611339">
    <property type="component" value="Unassembled WGS sequence"/>
</dbReference>
<organism evidence="2 3">
    <name type="scientific">Streptomyces litmocidini</name>
    <dbReference type="NCBI Taxonomy" id="67318"/>
    <lineage>
        <taxon>Bacteria</taxon>
        <taxon>Bacillati</taxon>
        <taxon>Actinomycetota</taxon>
        <taxon>Actinomycetes</taxon>
        <taxon>Kitasatosporales</taxon>
        <taxon>Streptomycetaceae</taxon>
        <taxon>Streptomyces</taxon>
    </lineage>
</organism>
<protein>
    <submittedName>
        <fullName evidence="2">Uncharacterized protein</fullName>
    </submittedName>
</protein>
<evidence type="ECO:0000313" key="3">
    <source>
        <dbReference type="Proteomes" id="UP001611339"/>
    </source>
</evidence>
<dbReference type="RefSeq" id="WP_398707108.1">
    <property type="nucleotide sequence ID" value="NZ_JBIRUI010000001.1"/>
</dbReference>
<dbReference type="EMBL" id="JBIRUI010000001">
    <property type="protein sequence ID" value="MFI1712073.1"/>
    <property type="molecule type" value="Genomic_DNA"/>
</dbReference>
<comment type="caution">
    <text evidence="2">The sequence shown here is derived from an EMBL/GenBank/DDBJ whole genome shotgun (WGS) entry which is preliminary data.</text>
</comment>
<name>A0ABW7TXG9_9ACTN</name>
<evidence type="ECO:0000256" key="1">
    <source>
        <dbReference type="SAM" id="MobiDB-lite"/>
    </source>
</evidence>